<feature type="domain" description="C2H2-type" evidence="8">
    <location>
        <begin position="224"/>
        <end position="256"/>
    </location>
</feature>
<evidence type="ECO:0000256" key="4">
    <source>
        <dbReference type="ARBA" id="ARBA00022833"/>
    </source>
</evidence>
<feature type="region of interest" description="Disordered" evidence="7">
    <location>
        <begin position="268"/>
        <end position="319"/>
    </location>
</feature>
<dbReference type="InterPro" id="IPR013087">
    <property type="entry name" value="Znf_C2H2_type"/>
</dbReference>
<keyword evidence="2" id="KW-0677">Repeat</keyword>
<gene>
    <name evidence="9" type="ORF">H2200_008551</name>
</gene>
<sequence length="451" mass="48624">MDAQTQSRGSRIFSILNDNDCPSFAIRPRVPKQASPETEFRRSTASPLSSRQRTERPSLLRHPKYDRESSISSAGSPPTLSRLSSSSKDSTSSMDSSPSPATPAFNFLDNTLLQYDPLMRQDPLTLAGGYLPSPTTITPFLEQQLMINPNMPDQFSAKLMQPITLAQYPIIPAPLQPSLQHHSAPVPPIATTLPPPVTSAPASAQTRTSPTTSTASTTGKKNKYPCPYAQSHSCQATFTTSGHAARHGKKHTGEKGVHCPVCNKAFTRKDNMKQHERTHKGQSASSSNSEDSVRRSKAAITKDAQKVKQLKKEQTGTIDASRRSSLIHSPLSEVTSIAPTVIDTPLNGDDATFYAEPAQILMPIQTIPEGVSPSSLYPPLGDESMLNVPSLNQMPVLSKTIDPGLSVNGFMTTMPPLTRGLSDLDTLAQAAESFDASFYQAGLYPGPSNTP</sequence>
<feature type="compositionally biased region" description="Low complexity" evidence="7">
    <location>
        <begin position="199"/>
        <end position="218"/>
    </location>
</feature>
<evidence type="ECO:0000256" key="5">
    <source>
        <dbReference type="ARBA" id="ARBA00023242"/>
    </source>
</evidence>
<dbReference type="PANTHER" id="PTHR24393:SF34">
    <property type="entry name" value="PR_SET DOMAIN 13"/>
    <property type="match status" value="1"/>
</dbReference>
<dbReference type="PROSITE" id="PS00028">
    <property type="entry name" value="ZINC_FINGER_C2H2_1"/>
    <property type="match status" value="1"/>
</dbReference>
<keyword evidence="1" id="KW-0479">Metal-binding</keyword>
<dbReference type="FunFam" id="3.30.160.60:FF:002343">
    <property type="entry name" value="Zinc finger protein 33A"/>
    <property type="match status" value="1"/>
</dbReference>
<feature type="domain" description="C2H2-type" evidence="8">
    <location>
        <begin position="257"/>
        <end position="284"/>
    </location>
</feature>
<feature type="compositionally biased region" description="Basic and acidic residues" evidence="7">
    <location>
        <begin position="52"/>
        <end position="69"/>
    </location>
</feature>
<keyword evidence="10" id="KW-1185">Reference proteome</keyword>
<dbReference type="GO" id="GO:0001228">
    <property type="term" value="F:DNA-binding transcription activator activity, RNA polymerase II-specific"/>
    <property type="evidence" value="ECO:0007669"/>
    <property type="project" value="TreeGrafter"/>
</dbReference>
<evidence type="ECO:0000256" key="6">
    <source>
        <dbReference type="PROSITE-ProRule" id="PRU00042"/>
    </source>
</evidence>
<dbReference type="Proteomes" id="UP001172673">
    <property type="component" value="Unassembled WGS sequence"/>
</dbReference>
<comment type="caution">
    <text evidence="9">The sequence shown here is derived from an EMBL/GenBank/DDBJ whole genome shotgun (WGS) entry which is preliminary data.</text>
</comment>
<keyword evidence="3 6" id="KW-0863">Zinc-finger</keyword>
<dbReference type="EMBL" id="JAPDRK010000013">
    <property type="protein sequence ID" value="KAJ9606543.1"/>
    <property type="molecule type" value="Genomic_DNA"/>
</dbReference>
<evidence type="ECO:0000313" key="9">
    <source>
        <dbReference type="EMBL" id="KAJ9606543.1"/>
    </source>
</evidence>
<dbReference type="Gene3D" id="3.30.160.60">
    <property type="entry name" value="Classic Zinc Finger"/>
    <property type="match status" value="1"/>
</dbReference>
<feature type="compositionally biased region" description="Basic and acidic residues" evidence="7">
    <location>
        <begin position="303"/>
        <end position="314"/>
    </location>
</feature>
<dbReference type="GO" id="GO:0008270">
    <property type="term" value="F:zinc ion binding"/>
    <property type="evidence" value="ECO:0007669"/>
    <property type="project" value="UniProtKB-KW"/>
</dbReference>
<proteinExistence type="predicted"/>
<keyword evidence="4" id="KW-0862">Zinc</keyword>
<dbReference type="GO" id="GO:0000978">
    <property type="term" value="F:RNA polymerase II cis-regulatory region sequence-specific DNA binding"/>
    <property type="evidence" value="ECO:0007669"/>
    <property type="project" value="TreeGrafter"/>
</dbReference>
<dbReference type="AlphaFoldDB" id="A0AA38X4A7"/>
<evidence type="ECO:0000256" key="3">
    <source>
        <dbReference type="ARBA" id="ARBA00022771"/>
    </source>
</evidence>
<dbReference type="PROSITE" id="PS50157">
    <property type="entry name" value="ZINC_FINGER_C2H2_2"/>
    <property type="match status" value="2"/>
</dbReference>
<dbReference type="SUPFAM" id="SSF57667">
    <property type="entry name" value="beta-beta-alpha zinc fingers"/>
    <property type="match status" value="1"/>
</dbReference>
<evidence type="ECO:0000259" key="8">
    <source>
        <dbReference type="PROSITE" id="PS50157"/>
    </source>
</evidence>
<feature type="region of interest" description="Disordered" evidence="7">
    <location>
        <begin position="187"/>
        <end position="222"/>
    </location>
</feature>
<dbReference type="PANTHER" id="PTHR24393">
    <property type="entry name" value="ZINC FINGER PROTEIN"/>
    <property type="match status" value="1"/>
</dbReference>
<organism evidence="9 10">
    <name type="scientific">Cladophialophora chaetospira</name>
    <dbReference type="NCBI Taxonomy" id="386627"/>
    <lineage>
        <taxon>Eukaryota</taxon>
        <taxon>Fungi</taxon>
        <taxon>Dikarya</taxon>
        <taxon>Ascomycota</taxon>
        <taxon>Pezizomycotina</taxon>
        <taxon>Eurotiomycetes</taxon>
        <taxon>Chaetothyriomycetidae</taxon>
        <taxon>Chaetothyriales</taxon>
        <taxon>Herpotrichiellaceae</taxon>
        <taxon>Cladophialophora</taxon>
    </lineage>
</organism>
<feature type="region of interest" description="Disordered" evidence="7">
    <location>
        <begin position="1"/>
        <end position="102"/>
    </location>
</feature>
<dbReference type="InterPro" id="IPR036236">
    <property type="entry name" value="Znf_C2H2_sf"/>
</dbReference>
<accession>A0AA38X4A7</accession>
<evidence type="ECO:0000256" key="2">
    <source>
        <dbReference type="ARBA" id="ARBA00022737"/>
    </source>
</evidence>
<feature type="compositionally biased region" description="Low complexity" evidence="7">
    <location>
        <begin position="76"/>
        <end position="99"/>
    </location>
</feature>
<name>A0AA38X4A7_9EURO</name>
<keyword evidence="5" id="KW-0539">Nucleus</keyword>
<evidence type="ECO:0000256" key="7">
    <source>
        <dbReference type="SAM" id="MobiDB-lite"/>
    </source>
</evidence>
<evidence type="ECO:0000256" key="1">
    <source>
        <dbReference type="ARBA" id="ARBA00022723"/>
    </source>
</evidence>
<dbReference type="Pfam" id="PF00096">
    <property type="entry name" value="zf-C2H2"/>
    <property type="match status" value="1"/>
</dbReference>
<evidence type="ECO:0000313" key="10">
    <source>
        <dbReference type="Proteomes" id="UP001172673"/>
    </source>
</evidence>
<protein>
    <recommendedName>
        <fullName evidence="8">C2H2-type domain-containing protein</fullName>
    </recommendedName>
</protein>
<dbReference type="GO" id="GO:0005634">
    <property type="term" value="C:nucleus"/>
    <property type="evidence" value="ECO:0007669"/>
    <property type="project" value="TreeGrafter"/>
</dbReference>
<dbReference type="SMART" id="SM00355">
    <property type="entry name" value="ZnF_C2H2"/>
    <property type="match status" value="2"/>
</dbReference>
<feature type="compositionally biased region" description="Pro residues" evidence="7">
    <location>
        <begin position="187"/>
        <end position="198"/>
    </location>
</feature>
<reference evidence="9" key="1">
    <citation type="submission" date="2022-10" db="EMBL/GenBank/DDBJ databases">
        <title>Culturing micro-colonial fungi from biological soil crusts in the Mojave desert and describing Neophaeococcomyces mojavensis, and introducing the new genera and species Taxawa tesnikishii.</title>
        <authorList>
            <person name="Kurbessoian T."/>
            <person name="Stajich J.E."/>
        </authorList>
    </citation>
    <scope>NUCLEOTIDE SEQUENCE</scope>
    <source>
        <strain evidence="9">TK_41</strain>
    </source>
</reference>